<dbReference type="Gene3D" id="3.40.1190.10">
    <property type="entry name" value="Mur-like, catalytic domain"/>
    <property type="match status" value="1"/>
</dbReference>
<comment type="function">
    <text evidence="14">Cell wall formation.</text>
</comment>
<feature type="domain" description="Mur ligase C-terminal" evidence="16">
    <location>
        <begin position="377"/>
        <end position="511"/>
    </location>
</feature>
<evidence type="ECO:0000256" key="7">
    <source>
        <dbReference type="ARBA" id="ARBA00022741"/>
    </source>
</evidence>
<keyword evidence="5 14" id="KW-0436">Ligase</keyword>
<dbReference type="Proteomes" id="UP000004946">
    <property type="component" value="Chromosome"/>
</dbReference>
<dbReference type="GO" id="GO:0005737">
    <property type="term" value="C:cytoplasm"/>
    <property type="evidence" value="ECO:0007669"/>
    <property type="project" value="UniProtKB-SubCell"/>
</dbReference>
<gene>
    <name evidence="14 18" type="primary">murC</name>
    <name evidence="18" type="ORF">HMPREF0620_1005</name>
</gene>
<keyword evidence="10 14" id="KW-0573">Peptidoglycan synthesis</keyword>
<dbReference type="RefSeq" id="WP_006289383.1">
    <property type="nucleotide sequence ID" value="NZ_AP012333.1"/>
</dbReference>
<dbReference type="SUPFAM" id="SSF53623">
    <property type="entry name" value="MurD-like peptide ligases, catalytic domain"/>
    <property type="match status" value="1"/>
</dbReference>
<feature type="binding site" evidence="14">
    <location>
        <begin position="138"/>
        <end position="144"/>
    </location>
    <ligand>
        <name>ATP</name>
        <dbReference type="ChEBI" id="CHEBI:30616"/>
    </ligand>
</feature>
<dbReference type="GO" id="GO:0005524">
    <property type="term" value="F:ATP binding"/>
    <property type="evidence" value="ECO:0007669"/>
    <property type="project" value="UniProtKB-UniRule"/>
</dbReference>
<evidence type="ECO:0000256" key="4">
    <source>
        <dbReference type="ARBA" id="ARBA00022490"/>
    </source>
</evidence>
<dbReference type="UniPathway" id="UPA00219"/>
<dbReference type="InterPro" id="IPR013221">
    <property type="entry name" value="Mur_ligase_cen"/>
</dbReference>
<dbReference type="eggNOG" id="COG0773">
    <property type="taxonomic scope" value="Bacteria"/>
</dbReference>
<evidence type="ECO:0000256" key="5">
    <source>
        <dbReference type="ARBA" id="ARBA00022598"/>
    </source>
</evidence>
<evidence type="ECO:0000256" key="8">
    <source>
        <dbReference type="ARBA" id="ARBA00022840"/>
    </source>
</evidence>
<evidence type="ECO:0000256" key="9">
    <source>
        <dbReference type="ARBA" id="ARBA00022960"/>
    </source>
</evidence>
<dbReference type="HAMAP" id="MF_00046">
    <property type="entry name" value="MurC"/>
    <property type="match status" value="1"/>
</dbReference>
<dbReference type="EMBL" id="AEON01000001">
    <property type="protein sequence ID" value="EFT84000.1"/>
    <property type="molecule type" value="Genomic_DNA"/>
</dbReference>
<keyword evidence="11 14" id="KW-0131">Cell cycle</keyword>
<dbReference type="GO" id="GO:0008360">
    <property type="term" value="P:regulation of cell shape"/>
    <property type="evidence" value="ECO:0007669"/>
    <property type="project" value="UniProtKB-KW"/>
</dbReference>
<evidence type="ECO:0000256" key="11">
    <source>
        <dbReference type="ARBA" id="ARBA00023306"/>
    </source>
</evidence>
<dbReference type="GO" id="GO:0051301">
    <property type="term" value="P:cell division"/>
    <property type="evidence" value="ECO:0007669"/>
    <property type="project" value="UniProtKB-KW"/>
</dbReference>
<dbReference type="InterPro" id="IPR000713">
    <property type="entry name" value="Mur_ligase_N"/>
</dbReference>
<dbReference type="Pfam" id="PF02875">
    <property type="entry name" value="Mur_ligase_C"/>
    <property type="match status" value="1"/>
</dbReference>
<keyword evidence="12 14" id="KW-0961">Cell wall biogenesis/degradation</keyword>
<dbReference type="KEGG" id="pdo:PSDT_0639"/>
<evidence type="ECO:0000259" key="16">
    <source>
        <dbReference type="Pfam" id="PF02875"/>
    </source>
</evidence>
<evidence type="ECO:0000313" key="18">
    <source>
        <dbReference type="EMBL" id="EFT84000.1"/>
    </source>
</evidence>
<dbReference type="InterPro" id="IPR005758">
    <property type="entry name" value="UDP-N-AcMur_Ala_ligase_MurC"/>
</dbReference>
<dbReference type="PANTHER" id="PTHR43445">
    <property type="entry name" value="UDP-N-ACETYLMURAMATE--L-ALANINE LIGASE-RELATED"/>
    <property type="match status" value="1"/>
</dbReference>
<dbReference type="PATRIC" id="fig|864564.6.peg.707"/>
<comment type="caution">
    <text evidence="18">The sequence shown here is derived from an EMBL/GenBank/DDBJ whole genome shotgun (WGS) entry which is preliminary data.</text>
</comment>
<accession>E6JZB0</accession>
<keyword evidence="6 14" id="KW-0132">Cell division</keyword>
<dbReference type="EC" id="6.3.2.8" evidence="3 14"/>
<feature type="domain" description="Mur ligase central" evidence="17">
    <location>
        <begin position="136"/>
        <end position="355"/>
    </location>
</feature>
<evidence type="ECO:0000313" key="19">
    <source>
        <dbReference type="Proteomes" id="UP000004946"/>
    </source>
</evidence>
<dbReference type="AlphaFoldDB" id="E6JZB0"/>
<dbReference type="Pfam" id="PF08245">
    <property type="entry name" value="Mur_ligase_M"/>
    <property type="match status" value="1"/>
</dbReference>
<evidence type="ECO:0000256" key="2">
    <source>
        <dbReference type="ARBA" id="ARBA00004752"/>
    </source>
</evidence>
<comment type="subcellular location">
    <subcellularLocation>
        <location evidence="1 14">Cytoplasm</location>
    </subcellularLocation>
</comment>
<name>E6JZB0_PARDN</name>
<dbReference type="Gene3D" id="3.40.50.720">
    <property type="entry name" value="NAD(P)-binding Rossmann-like Domain"/>
    <property type="match status" value="1"/>
</dbReference>
<evidence type="ECO:0000256" key="1">
    <source>
        <dbReference type="ARBA" id="ARBA00004496"/>
    </source>
</evidence>
<evidence type="ECO:0000256" key="3">
    <source>
        <dbReference type="ARBA" id="ARBA00012211"/>
    </source>
</evidence>
<organism evidence="18 19">
    <name type="scientific">Parascardovia denticolens DSM 10105 = JCM 12538</name>
    <dbReference type="NCBI Taxonomy" id="864564"/>
    <lineage>
        <taxon>Bacteria</taxon>
        <taxon>Bacillati</taxon>
        <taxon>Actinomycetota</taxon>
        <taxon>Actinomycetes</taxon>
        <taxon>Bifidobacteriales</taxon>
        <taxon>Bifidobacteriaceae</taxon>
        <taxon>Parascardovia</taxon>
    </lineage>
</organism>
<comment type="pathway">
    <text evidence="2 14">Cell wall biogenesis; peptidoglycan biosynthesis.</text>
</comment>
<dbReference type="InterPro" id="IPR050061">
    <property type="entry name" value="MurCDEF_pg_biosynth"/>
</dbReference>
<keyword evidence="4 14" id="KW-0963">Cytoplasm</keyword>
<proteinExistence type="inferred from homology"/>
<dbReference type="PANTHER" id="PTHR43445:SF3">
    <property type="entry name" value="UDP-N-ACETYLMURAMATE--L-ALANINE LIGASE"/>
    <property type="match status" value="1"/>
</dbReference>
<evidence type="ECO:0000256" key="12">
    <source>
        <dbReference type="ARBA" id="ARBA00023316"/>
    </source>
</evidence>
<comment type="catalytic activity">
    <reaction evidence="13 14">
        <text>UDP-N-acetyl-alpha-D-muramate + L-alanine + ATP = UDP-N-acetyl-alpha-D-muramoyl-L-alanine + ADP + phosphate + H(+)</text>
        <dbReference type="Rhea" id="RHEA:23372"/>
        <dbReference type="ChEBI" id="CHEBI:15378"/>
        <dbReference type="ChEBI" id="CHEBI:30616"/>
        <dbReference type="ChEBI" id="CHEBI:43474"/>
        <dbReference type="ChEBI" id="CHEBI:57972"/>
        <dbReference type="ChEBI" id="CHEBI:70757"/>
        <dbReference type="ChEBI" id="CHEBI:83898"/>
        <dbReference type="ChEBI" id="CHEBI:456216"/>
        <dbReference type="EC" id="6.3.2.8"/>
    </reaction>
</comment>
<keyword evidence="7 14" id="KW-0547">Nucleotide-binding</keyword>
<dbReference type="Gene3D" id="3.90.190.20">
    <property type="entry name" value="Mur ligase, C-terminal domain"/>
    <property type="match status" value="1"/>
</dbReference>
<dbReference type="SUPFAM" id="SSF53244">
    <property type="entry name" value="MurD-like peptide ligases, peptide-binding domain"/>
    <property type="match status" value="1"/>
</dbReference>
<dbReference type="HOGENOM" id="CLU_028104_2_1_11"/>
<dbReference type="InterPro" id="IPR004101">
    <property type="entry name" value="Mur_ligase_C"/>
</dbReference>
<evidence type="ECO:0000259" key="15">
    <source>
        <dbReference type="Pfam" id="PF01225"/>
    </source>
</evidence>
<reference evidence="18 19" key="1">
    <citation type="submission" date="2010-12" db="EMBL/GenBank/DDBJ databases">
        <authorList>
            <person name="Muzny D."/>
            <person name="Qin X."/>
            <person name="Buhay C."/>
            <person name="Dugan-Rocha S."/>
            <person name="Ding Y."/>
            <person name="Chen G."/>
            <person name="Hawes A."/>
            <person name="Holder M."/>
            <person name="Jhangiani S."/>
            <person name="Johnson A."/>
            <person name="Khan Z."/>
            <person name="Li Z."/>
            <person name="Liu W."/>
            <person name="Liu X."/>
            <person name="Perez L."/>
            <person name="Shen H."/>
            <person name="Wang Q."/>
            <person name="Watt J."/>
            <person name="Xi L."/>
            <person name="Xin Y."/>
            <person name="Zhou J."/>
            <person name="Deng J."/>
            <person name="Jiang H."/>
            <person name="Liu Y."/>
            <person name="Qu J."/>
            <person name="Song X.-Z."/>
            <person name="Zhang L."/>
            <person name="Villasana D."/>
            <person name="Johnson A."/>
            <person name="Liu J."/>
            <person name="Liyanage D."/>
            <person name="Lorensuhewa L."/>
            <person name="Robinson T."/>
            <person name="Song A."/>
            <person name="Song B.-B."/>
            <person name="Dinh H."/>
            <person name="Thornton R."/>
            <person name="Coyle M."/>
            <person name="Francisco L."/>
            <person name="Jackson L."/>
            <person name="Javaid M."/>
            <person name="Korchina V."/>
            <person name="Kovar C."/>
            <person name="Mata R."/>
            <person name="Mathew T."/>
            <person name="Ngo R."/>
            <person name="Nguyen L."/>
            <person name="Nguyen N."/>
            <person name="Okwuonu G."/>
            <person name="Ongeri F."/>
            <person name="Pham C."/>
            <person name="Simmons D."/>
            <person name="Wilczek-Boney K."/>
            <person name="Hale W."/>
            <person name="Jakkamsetti A."/>
            <person name="Pham P."/>
            <person name="Ruth R."/>
            <person name="San Lucas F."/>
            <person name="Warren J."/>
            <person name="Zhang J."/>
            <person name="Zhao Z."/>
            <person name="Zhou C."/>
            <person name="Zhu D."/>
            <person name="Lee S."/>
            <person name="Bess C."/>
            <person name="Blankenburg K."/>
            <person name="Forbes L."/>
            <person name="Fu Q."/>
            <person name="Gubbala S."/>
            <person name="Hirani K."/>
            <person name="Jayaseelan J.C."/>
            <person name="Lara F."/>
            <person name="Munidasa M."/>
            <person name="Palculict T."/>
            <person name="Patil S."/>
            <person name="Pu L.-L."/>
            <person name="Saada N."/>
            <person name="Tang L."/>
            <person name="Weissenberger G."/>
            <person name="Zhu Y."/>
            <person name="Hemphill L."/>
            <person name="Shang Y."/>
            <person name="Youmans B."/>
            <person name="Ayvaz T."/>
            <person name="Ross M."/>
            <person name="Santibanez J."/>
            <person name="Aqrawi P."/>
            <person name="Gross S."/>
            <person name="Joshi V."/>
            <person name="Fowler G."/>
            <person name="Nazareth L."/>
            <person name="Reid J."/>
            <person name="Worley K."/>
            <person name="Petrosino J."/>
            <person name="Highlander S."/>
            <person name="Gibbs R."/>
        </authorList>
    </citation>
    <scope>NUCLEOTIDE SEQUENCE [LARGE SCALE GENOMIC DNA]</scope>
    <source>
        <strain evidence="18 19">DSM 10105</strain>
    </source>
</reference>
<dbReference type="GO" id="GO:0009252">
    <property type="term" value="P:peptidoglycan biosynthetic process"/>
    <property type="evidence" value="ECO:0007669"/>
    <property type="project" value="UniProtKB-UniRule"/>
</dbReference>
<keyword evidence="19" id="KW-1185">Reference proteome</keyword>
<protein>
    <recommendedName>
        <fullName evidence="3 14">UDP-N-acetylmuramate--L-alanine ligase</fullName>
        <ecNumber evidence="3 14">6.3.2.8</ecNumber>
    </recommendedName>
    <alternativeName>
        <fullName evidence="14">UDP-N-acetylmuramoyl-L-alanine synthetase</fullName>
    </alternativeName>
</protein>
<evidence type="ECO:0000256" key="6">
    <source>
        <dbReference type="ARBA" id="ARBA00022618"/>
    </source>
</evidence>
<dbReference type="Pfam" id="PF01225">
    <property type="entry name" value="Mur_ligase"/>
    <property type="match status" value="1"/>
</dbReference>
<sequence length="528" mass="55623">MENETSQGTGTILLDPTKQAVDYDHFPLERLGRTHFIGIGGAGMSVLAEMLLEKGIPVSGSDRESNSKTERLEALGATIYLGQKAQNVAQADTVVWSSAIKPDNPEIVAAHAQGALLMHRSDLLALLMAHSRAVTVAGAHGKTTTSAMAAQILVSAGSGQLADPSFAIGGSIRTSEGTADGGHAGKGAVLVAEADESDGSFEKYRPFIAIITNVEPDHLDHYGSAQAFHQAFLEHAGHASGHVVLCGDDPGALDLLKALSPEQAATAVVYSTQPDLPLGGSPASFVYIGGEKEAASDQEVDPQVAESFSLVLPPGLMAQSLSAEVRDSSSGKFRVNLRVPGIHNARNAAAAIIAAVLLGVSPQKACQAAFDFYGAKRRFEKRGEVNGVTVVDDYAHHPTEISALLQAAHRRYPQAATRVVFQPHLYSRTHFFAREFAQALSLADDVIVTGIFPAREKQEDWPQVGPDIVVSLIDQEGGRVKARSVEDMDEAGRLIAADAQPGDLILTVGAGSITQVADTILDALKDQA</sequence>
<keyword evidence="8 14" id="KW-0067">ATP-binding</keyword>
<dbReference type="InterPro" id="IPR036565">
    <property type="entry name" value="Mur-like_cat_sf"/>
</dbReference>
<comment type="similarity">
    <text evidence="14">Belongs to the MurCDEF family.</text>
</comment>
<dbReference type="InterPro" id="IPR036615">
    <property type="entry name" value="Mur_ligase_C_dom_sf"/>
</dbReference>
<dbReference type="GO" id="GO:0071555">
    <property type="term" value="P:cell wall organization"/>
    <property type="evidence" value="ECO:0007669"/>
    <property type="project" value="UniProtKB-KW"/>
</dbReference>
<evidence type="ECO:0000256" key="13">
    <source>
        <dbReference type="ARBA" id="ARBA00047833"/>
    </source>
</evidence>
<evidence type="ECO:0000259" key="17">
    <source>
        <dbReference type="Pfam" id="PF08245"/>
    </source>
</evidence>
<evidence type="ECO:0000256" key="14">
    <source>
        <dbReference type="HAMAP-Rule" id="MF_00046"/>
    </source>
</evidence>
<keyword evidence="9 14" id="KW-0133">Cell shape</keyword>
<evidence type="ECO:0000256" key="10">
    <source>
        <dbReference type="ARBA" id="ARBA00022984"/>
    </source>
</evidence>
<feature type="domain" description="Mur ligase N-terminal catalytic" evidence="15">
    <location>
        <begin position="34"/>
        <end position="131"/>
    </location>
</feature>
<dbReference type="GO" id="GO:0008763">
    <property type="term" value="F:UDP-N-acetylmuramate-L-alanine ligase activity"/>
    <property type="evidence" value="ECO:0007669"/>
    <property type="project" value="UniProtKB-UniRule"/>
</dbReference>
<dbReference type="SUPFAM" id="SSF51984">
    <property type="entry name" value="MurCD N-terminal domain"/>
    <property type="match status" value="1"/>
</dbReference>